<dbReference type="PANTHER" id="PTHR30213">
    <property type="entry name" value="INNER MEMBRANE PROTEIN YHJD"/>
    <property type="match status" value="1"/>
</dbReference>
<evidence type="ECO:0000256" key="4">
    <source>
        <dbReference type="ARBA" id="ARBA00022989"/>
    </source>
</evidence>
<comment type="subcellular location">
    <subcellularLocation>
        <location evidence="1">Cell membrane</location>
        <topology evidence="1">Multi-pass membrane protein</topology>
    </subcellularLocation>
</comment>
<keyword evidence="3 6" id="KW-0812">Transmembrane</keyword>
<evidence type="ECO:0000256" key="1">
    <source>
        <dbReference type="ARBA" id="ARBA00004651"/>
    </source>
</evidence>
<protein>
    <submittedName>
        <fullName evidence="7">Uncharacterized protein</fullName>
    </submittedName>
</protein>
<dbReference type="PANTHER" id="PTHR30213:SF0">
    <property type="entry name" value="UPF0761 MEMBRANE PROTEIN YIHY"/>
    <property type="match status" value="1"/>
</dbReference>
<evidence type="ECO:0000313" key="7">
    <source>
        <dbReference type="EMBL" id="MPL88177.1"/>
    </source>
</evidence>
<comment type="caution">
    <text evidence="7">The sequence shown here is derived from an EMBL/GenBank/DDBJ whole genome shotgun (WGS) entry which is preliminary data.</text>
</comment>
<feature type="transmembrane region" description="Helical" evidence="6">
    <location>
        <begin position="257"/>
        <end position="276"/>
    </location>
</feature>
<evidence type="ECO:0000256" key="3">
    <source>
        <dbReference type="ARBA" id="ARBA00022692"/>
    </source>
</evidence>
<evidence type="ECO:0000256" key="2">
    <source>
        <dbReference type="ARBA" id="ARBA00022475"/>
    </source>
</evidence>
<dbReference type="Pfam" id="PF03631">
    <property type="entry name" value="Virul_fac_BrkB"/>
    <property type="match status" value="1"/>
</dbReference>
<keyword evidence="4 6" id="KW-1133">Transmembrane helix</keyword>
<evidence type="ECO:0000256" key="6">
    <source>
        <dbReference type="SAM" id="Phobius"/>
    </source>
</evidence>
<dbReference type="InterPro" id="IPR017039">
    <property type="entry name" value="Virul_fac_BrkB"/>
</dbReference>
<accession>A0A644VAE0</accession>
<dbReference type="AlphaFoldDB" id="A0A644VAE0"/>
<feature type="transmembrane region" description="Helical" evidence="6">
    <location>
        <begin position="217"/>
        <end position="245"/>
    </location>
</feature>
<keyword evidence="5 6" id="KW-0472">Membrane</keyword>
<name>A0A644VAE0_9ZZZZ</name>
<reference evidence="7" key="1">
    <citation type="submission" date="2019-08" db="EMBL/GenBank/DDBJ databases">
        <authorList>
            <person name="Kucharzyk K."/>
            <person name="Murdoch R.W."/>
            <person name="Higgins S."/>
            <person name="Loffler F."/>
        </authorList>
    </citation>
    <scope>NUCLEOTIDE SEQUENCE</scope>
</reference>
<dbReference type="GO" id="GO:0005886">
    <property type="term" value="C:plasma membrane"/>
    <property type="evidence" value="ECO:0007669"/>
    <property type="project" value="UniProtKB-SubCell"/>
</dbReference>
<feature type="transmembrane region" description="Helical" evidence="6">
    <location>
        <begin position="182"/>
        <end position="205"/>
    </location>
</feature>
<evidence type="ECO:0000256" key="5">
    <source>
        <dbReference type="ARBA" id="ARBA00023136"/>
    </source>
</evidence>
<gene>
    <name evidence="7" type="ORF">SDC9_34195</name>
</gene>
<feature type="transmembrane region" description="Helical" evidence="6">
    <location>
        <begin position="142"/>
        <end position="162"/>
    </location>
</feature>
<feature type="transmembrane region" description="Helical" evidence="6">
    <location>
        <begin position="288"/>
        <end position="313"/>
    </location>
</feature>
<dbReference type="NCBIfam" id="TIGR00765">
    <property type="entry name" value="yihY_not_rbn"/>
    <property type="match status" value="1"/>
</dbReference>
<proteinExistence type="predicted"/>
<feature type="transmembrane region" description="Helical" evidence="6">
    <location>
        <begin position="82"/>
        <end position="100"/>
    </location>
</feature>
<organism evidence="7">
    <name type="scientific">bioreactor metagenome</name>
    <dbReference type="NCBI Taxonomy" id="1076179"/>
    <lineage>
        <taxon>unclassified sequences</taxon>
        <taxon>metagenomes</taxon>
        <taxon>ecological metagenomes</taxon>
    </lineage>
</organism>
<dbReference type="EMBL" id="VSSQ01000252">
    <property type="protein sequence ID" value="MPL88177.1"/>
    <property type="molecule type" value="Genomic_DNA"/>
</dbReference>
<sequence>MFILKRARNDFRMKNKEKIPFSERVNELLSWTIRFITYDIWRITESEVSGLKVFYFNAIKTVILAVRGFINQELQTKASALTFSTLLSIVPMLAVIVGIAKGFGLQDTVRQEFFTYFPGHELELIKAFEYVDRYLAEAQGGVIIGIGLLLLFYTVINLISSVEDTFNDIWQIQKSRPWHRKITDYLALFILLPLLMTISSGSTIFMSTMQSTYLSEFVLLSPIVGVILNVAPYVITIMAFTALYISLPNTKVKFVNGLVAGVIAGCAFQFFQFIYISGQIWVSKYNAIYGSFAALPLLLLWLQLSWLICLFGAELSYASQNVKKFSFDRDTKSISRRYNDFLTLLIASLIVKRFEKGEKPYTADEISEQYCIPIRITTQILYHLTELKIIIEVNYGEDDRVMYYQPALDIHKITVSYLLSKMDEFGSENFKIDTSGLVNREWETLLKTRNDMYQANDKILLKDL</sequence>
<keyword evidence="2" id="KW-1003">Cell membrane</keyword>